<evidence type="ECO:0000313" key="3">
    <source>
        <dbReference type="Proteomes" id="UP000294257"/>
    </source>
</evidence>
<gene>
    <name evidence="2" type="ORF">EV193_107261</name>
</gene>
<proteinExistence type="predicted"/>
<dbReference type="Gene3D" id="3.40.50.720">
    <property type="entry name" value="NAD(P)-binding Rossmann-like Domain"/>
    <property type="match status" value="1"/>
</dbReference>
<evidence type="ECO:0000259" key="1">
    <source>
        <dbReference type="Pfam" id="PF01073"/>
    </source>
</evidence>
<evidence type="ECO:0000313" key="2">
    <source>
        <dbReference type="EMBL" id="RZS36580.1"/>
    </source>
</evidence>
<dbReference type="GO" id="GO:0016616">
    <property type="term" value="F:oxidoreductase activity, acting on the CH-OH group of donors, NAD or NADP as acceptor"/>
    <property type="evidence" value="ECO:0007669"/>
    <property type="project" value="InterPro"/>
</dbReference>
<keyword evidence="3" id="KW-1185">Reference proteome</keyword>
<dbReference type="GO" id="GO:0006694">
    <property type="term" value="P:steroid biosynthetic process"/>
    <property type="evidence" value="ECO:0007669"/>
    <property type="project" value="InterPro"/>
</dbReference>
<sequence length="326" mass="34586">MPELAGASPVLVTGATGFVGTAVVRELLRRHDGGALIRVLCRREPPAWMREAGIAVVHGDLAEAATLDGACDGVSTVLHLASRIGGDLEACTAVNVDGTRALLEQARRAGVSRVVQLSTTGVYGDGVHRGASESLLAPSPVSVTSRTRLAAERMTRAAGGIVLRPHLVYGEGDKWVVPTVLRWLRAVPGWADGGVARSSMVAVSDLASVIAALACMRWGPRRGAVFHVNHPRPVSMRELVTALCGHLDLPLPDLDLTADAHRMLTRSALPSLTDHQFSMLAQDHFYDSTRIWSFTGVEPGPGLATRLPDAIPWYRDVLSGKATAAV</sequence>
<dbReference type="InterPro" id="IPR002225">
    <property type="entry name" value="3Beta_OHSteriod_DH/Estase"/>
</dbReference>
<accession>A0A4Q7KL10</accession>
<dbReference type="RefSeq" id="WP_130346051.1">
    <property type="nucleotide sequence ID" value="NZ_SGWQ01000007.1"/>
</dbReference>
<dbReference type="InterPro" id="IPR036291">
    <property type="entry name" value="NAD(P)-bd_dom_sf"/>
</dbReference>
<feature type="domain" description="3-beta hydroxysteroid dehydrogenase/isomerase" evidence="1">
    <location>
        <begin position="11"/>
        <end position="250"/>
    </location>
</feature>
<dbReference type="EMBL" id="SGWQ01000007">
    <property type="protein sequence ID" value="RZS36580.1"/>
    <property type="molecule type" value="Genomic_DNA"/>
</dbReference>
<name>A0A4Q7KL10_9PSEU</name>
<dbReference type="Proteomes" id="UP000294257">
    <property type="component" value="Unassembled WGS sequence"/>
</dbReference>
<organism evidence="2 3">
    <name type="scientific">Herbihabitans rhizosphaerae</name>
    <dbReference type="NCBI Taxonomy" id="1872711"/>
    <lineage>
        <taxon>Bacteria</taxon>
        <taxon>Bacillati</taxon>
        <taxon>Actinomycetota</taxon>
        <taxon>Actinomycetes</taxon>
        <taxon>Pseudonocardiales</taxon>
        <taxon>Pseudonocardiaceae</taxon>
        <taxon>Herbihabitans</taxon>
    </lineage>
</organism>
<protein>
    <submittedName>
        <fullName evidence="2">Nucleoside-diphosphate-sugar epimerase</fullName>
    </submittedName>
</protein>
<dbReference type="SUPFAM" id="SSF51735">
    <property type="entry name" value="NAD(P)-binding Rossmann-fold domains"/>
    <property type="match status" value="1"/>
</dbReference>
<reference evidence="2 3" key="1">
    <citation type="submission" date="2019-02" db="EMBL/GenBank/DDBJ databases">
        <title>Genomic Encyclopedia of Type Strains, Phase IV (KMG-IV): sequencing the most valuable type-strain genomes for metagenomic binning, comparative biology and taxonomic classification.</title>
        <authorList>
            <person name="Goeker M."/>
        </authorList>
    </citation>
    <scope>NUCLEOTIDE SEQUENCE [LARGE SCALE GENOMIC DNA]</scope>
    <source>
        <strain evidence="2 3">DSM 101727</strain>
    </source>
</reference>
<dbReference type="PANTHER" id="PTHR43000">
    <property type="entry name" value="DTDP-D-GLUCOSE 4,6-DEHYDRATASE-RELATED"/>
    <property type="match status" value="1"/>
</dbReference>
<dbReference type="OrthoDB" id="3174087at2"/>
<dbReference type="AlphaFoldDB" id="A0A4Q7KL10"/>
<dbReference type="Pfam" id="PF01073">
    <property type="entry name" value="3Beta_HSD"/>
    <property type="match status" value="1"/>
</dbReference>
<comment type="caution">
    <text evidence="2">The sequence shown here is derived from an EMBL/GenBank/DDBJ whole genome shotgun (WGS) entry which is preliminary data.</text>
</comment>